<name>A0A409YY18_9AGAR</name>
<dbReference type="GO" id="GO:0008270">
    <property type="term" value="F:zinc ion binding"/>
    <property type="evidence" value="ECO:0007669"/>
    <property type="project" value="InterPro"/>
</dbReference>
<dbReference type="AlphaFoldDB" id="A0A409YY18"/>
<dbReference type="EMBL" id="NHTK01000317">
    <property type="protein sequence ID" value="PPR07868.1"/>
    <property type="molecule type" value="Genomic_DNA"/>
</dbReference>
<accession>A0A409YY18</accession>
<comment type="caution">
    <text evidence="2">The sequence shown here is derived from an EMBL/GenBank/DDBJ whole genome shotgun (WGS) entry which is preliminary data.</text>
</comment>
<organism evidence="2 3">
    <name type="scientific">Panaeolus cyanescens</name>
    <dbReference type="NCBI Taxonomy" id="181874"/>
    <lineage>
        <taxon>Eukaryota</taxon>
        <taxon>Fungi</taxon>
        <taxon>Dikarya</taxon>
        <taxon>Basidiomycota</taxon>
        <taxon>Agaricomycotina</taxon>
        <taxon>Agaricomycetes</taxon>
        <taxon>Agaricomycetidae</taxon>
        <taxon>Agaricales</taxon>
        <taxon>Agaricineae</taxon>
        <taxon>Galeropsidaceae</taxon>
        <taxon>Panaeolus</taxon>
    </lineage>
</organism>
<dbReference type="GO" id="GO:0005737">
    <property type="term" value="C:cytoplasm"/>
    <property type="evidence" value="ECO:0007669"/>
    <property type="project" value="TreeGrafter"/>
</dbReference>
<proteinExistence type="predicted"/>
<dbReference type="InterPro" id="IPR011011">
    <property type="entry name" value="Znf_FYVE_PHD"/>
</dbReference>
<dbReference type="Proteomes" id="UP000284842">
    <property type="component" value="Unassembled WGS sequence"/>
</dbReference>
<dbReference type="SUPFAM" id="SSF57903">
    <property type="entry name" value="FYVE/PHD zinc finger"/>
    <property type="match status" value="1"/>
</dbReference>
<dbReference type="InterPro" id="IPR013083">
    <property type="entry name" value="Znf_RING/FYVE/PHD"/>
</dbReference>
<reference evidence="2 3" key="1">
    <citation type="journal article" date="2018" name="Evol. Lett.">
        <title>Horizontal gene cluster transfer increased hallucinogenic mushroom diversity.</title>
        <authorList>
            <person name="Reynolds H.T."/>
            <person name="Vijayakumar V."/>
            <person name="Gluck-Thaler E."/>
            <person name="Korotkin H.B."/>
            <person name="Matheny P.B."/>
            <person name="Slot J.C."/>
        </authorList>
    </citation>
    <scope>NUCLEOTIDE SEQUENCE [LARGE SCALE GENOMIC DNA]</scope>
    <source>
        <strain evidence="2 3">2629</strain>
    </source>
</reference>
<dbReference type="InterPro" id="IPR040204">
    <property type="entry name" value="UBR7"/>
</dbReference>
<gene>
    <name evidence="2" type="ORF">CVT24_005605</name>
</gene>
<keyword evidence="3" id="KW-1185">Reference proteome</keyword>
<evidence type="ECO:0000313" key="2">
    <source>
        <dbReference type="EMBL" id="PPR07868.1"/>
    </source>
</evidence>
<dbReference type="GO" id="GO:0061630">
    <property type="term" value="F:ubiquitin protein ligase activity"/>
    <property type="evidence" value="ECO:0007669"/>
    <property type="project" value="InterPro"/>
</dbReference>
<evidence type="ECO:0000256" key="1">
    <source>
        <dbReference type="SAM" id="MobiDB-lite"/>
    </source>
</evidence>
<protein>
    <recommendedName>
        <fullName evidence="4">Zinc finger PHD-type domain-containing protein</fullName>
    </recommendedName>
</protein>
<dbReference type="Gene3D" id="3.30.40.10">
    <property type="entry name" value="Zinc/RING finger domain, C3HC4 (zinc finger)"/>
    <property type="match status" value="1"/>
</dbReference>
<evidence type="ECO:0008006" key="4">
    <source>
        <dbReference type="Google" id="ProtNLM"/>
    </source>
</evidence>
<dbReference type="PANTHER" id="PTHR13513">
    <property type="entry name" value="E3 UBIQUITIN-PROTEIN LIGASE UBR7"/>
    <property type="match status" value="1"/>
</dbReference>
<dbReference type="OrthoDB" id="5795902at2759"/>
<dbReference type="PANTHER" id="PTHR13513:SF9">
    <property type="entry name" value="E3 UBIQUITIN-PROTEIN LIGASE UBR7-RELATED"/>
    <property type="match status" value="1"/>
</dbReference>
<sequence length="300" mass="33612">MIQCLACEDWFHESCCNLRERPSSREGTPISPKKTILDQITEEDDDAASETSSYGLPPPLISGEEYECFICGSCVSQSAVLRRWAGTCGTLMVIRDSPADPWRRLNGIDVDDQHPIEVNDTQDTSKAGMKRPLSPSAIDEPDAKRVKPSHEADMDFTTCLAPPQHQAAQRVLSALDKKGCAPFLGSGDLFLKSGFRERWCRCKSCLTSLQDSPWLLEEEETYEPPEDPDSGLSLEELGMRALERLPRDKAINGIHAFNEMRDDLVKFLRPFAQEGKVVNESDVRGFFEVLKQAQQDKKDT</sequence>
<feature type="region of interest" description="Disordered" evidence="1">
    <location>
        <begin position="111"/>
        <end position="149"/>
    </location>
</feature>
<dbReference type="InParanoid" id="A0A409YY18"/>
<dbReference type="STRING" id="181874.A0A409YY18"/>
<evidence type="ECO:0000313" key="3">
    <source>
        <dbReference type="Proteomes" id="UP000284842"/>
    </source>
</evidence>